<keyword evidence="6 9" id="KW-0472">Membrane</keyword>
<evidence type="ECO:0000256" key="6">
    <source>
        <dbReference type="ARBA" id="ARBA00023136"/>
    </source>
</evidence>
<keyword evidence="5" id="KW-0406">Ion transport</keyword>
<feature type="coiled-coil region" evidence="7">
    <location>
        <begin position="449"/>
        <end position="490"/>
    </location>
</feature>
<feature type="domain" description="Ferric oxidoreductase" evidence="10">
    <location>
        <begin position="8"/>
        <end position="105"/>
    </location>
</feature>
<gene>
    <name evidence="11" type="ORF">K444DRAFT_636656</name>
</gene>
<dbReference type="Proteomes" id="UP000235371">
    <property type="component" value="Unassembled WGS sequence"/>
</dbReference>
<evidence type="ECO:0000259" key="10">
    <source>
        <dbReference type="Pfam" id="PF01794"/>
    </source>
</evidence>
<evidence type="ECO:0000256" key="3">
    <source>
        <dbReference type="ARBA" id="ARBA00022692"/>
    </source>
</evidence>
<keyword evidence="12" id="KW-1185">Reference proteome</keyword>
<accession>A0A2J6SKR8</accession>
<organism evidence="11 12">
    <name type="scientific">Hyaloscypha bicolor E</name>
    <dbReference type="NCBI Taxonomy" id="1095630"/>
    <lineage>
        <taxon>Eukaryota</taxon>
        <taxon>Fungi</taxon>
        <taxon>Dikarya</taxon>
        <taxon>Ascomycota</taxon>
        <taxon>Pezizomycotina</taxon>
        <taxon>Leotiomycetes</taxon>
        <taxon>Helotiales</taxon>
        <taxon>Hyaloscyphaceae</taxon>
        <taxon>Hyaloscypha</taxon>
        <taxon>Hyaloscypha bicolor</taxon>
    </lineage>
</organism>
<dbReference type="PANTHER" id="PTHR32361">
    <property type="entry name" value="FERRIC/CUPRIC REDUCTASE TRANSMEMBRANE COMPONENT"/>
    <property type="match status" value="1"/>
</dbReference>
<dbReference type="InterPro" id="IPR039261">
    <property type="entry name" value="FNR_nucleotide-bd"/>
</dbReference>
<keyword evidence="4 9" id="KW-1133">Transmembrane helix</keyword>
<keyword evidence="7" id="KW-0175">Coiled coil</keyword>
<evidence type="ECO:0000313" key="11">
    <source>
        <dbReference type="EMBL" id="PMD51344.1"/>
    </source>
</evidence>
<dbReference type="Pfam" id="PF01794">
    <property type="entry name" value="Ferric_reduct"/>
    <property type="match status" value="1"/>
</dbReference>
<dbReference type="GO" id="GO:0015677">
    <property type="term" value="P:copper ion import"/>
    <property type="evidence" value="ECO:0007669"/>
    <property type="project" value="TreeGrafter"/>
</dbReference>
<evidence type="ECO:0000313" key="12">
    <source>
        <dbReference type="Proteomes" id="UP000235371"/>
    </source>
</evidence>
<dbReference type="STRING" id="1095630.A0A2J6SKR8"/>
<dbReference type="InterPro" id="IPR051410">
    <property type="entry name" value="Ferric/Cupric_Reductase"/>
</dbReference>
<dbReference type="GeneID" id="36592101"/>
<keyword evidence="3 9" id="KW-0812">Transmembrane</keyword>
<dbReference type="Gene3D" id="3.40.50.80">
    <property type="entry name" value="Nucleotide-binding domain of ferredoxin-NADP reductase (FNR) module"/>
    <property type="match status" value="1"/>
</dbReference>
<feature type="transmembrane region" description="Helical" evidence="9">
    <location>
        <begin position="120"/>
        <end position="141"/>
    </location>
</feature>
<evidence type="ECO:0000256" key="9">
    <source>
        <dbReference type="SAM" id="Phobius"/>
    </source>
</evidence>
<dbReference type="GO" id="GO:0005886">
    <property type="term" value="C:plasma membrane"/>
    <property type="evidence" value="ECO:0007669"/>
    <property type="project" value="TreeGrafter"/>
</dbReference>
<reference evidence="11 12" key="1">
    <citation type="submission" date="2016-04" db="EMBL/GenBank/DDBJ databases">
        <title>A degradative enzymes factory behind the ericoid mycorrhizal symbiosis.</title>
        <authorList>
            <consortium name="DOE Joint Genome Institute"/>
            <person name="Martino E."/>
            <person name="Morin E."/>
            <person name="Grelet G."/>
            <person name="Kuo A."/>
            <person name="Kohler A."/>
            <person name="Daghino S."/>
            <person name="Barry K."/>
            <person name="Choi C."/>
            <person name="Cichocki N."/>
            <person name="Clum A."/>
            <person name="Copeland A."/>
            <person name="Hainaut M."/>
            <person name="Haridas S."/>
            <person name="Labutti K."/>
            <person name="Lindquist E."/>
            <person name="Lipzen A."/>
            <person name="Khouja H.-R."/>
            <person name="Murat C."/>
            <person name="Ohm R."/>
            <person name="Olson A."/>
            <person name="Spatafora J."/>
            <person name="Veneault-Fourrey C."/>
            <person name="Henrissat B."/>
            <person name="Grigoriev I."/>
            <person name="Martin F."/>
            <person name="Perotto S."/>
        </authorList>
    </citation>
    <scope>NUCLEOTIDE SEQUENCE [LARGE SCALE GENOMIC DNA]</scope>
    <source>
        <strain evidence="11 12">E</strain>
    </source>
</reference>
<dbReference type="AlphaFoldDB" id="A0A2J6SKR8"/>
<dbReference type="GO" id="GO:0006826">
    <property type="term" value="P:iron ion transport"/>
    <property type="evidence" value="ECO:0007669"/>
    <property type="project" value="TreeGrafter"/>
</dbReference>
<evidence type="ECO:0000256" key="4">
    <source>
        <dbReference type="ARBA" id="ARBA00022989"/>
    </source>
</evidence>
<protein>
    <recommendedName>
        <fullName evidence="10">Ferric oxidoreductase domain-containing protein</fullName>
    </recommendedName>
</protein>
<feature type="transmembrane region" description="Helical" evidence="9">
    <location>
        <begin position="65"/>
        <end position="84"/>
    </location>
</feature>
<evidence type="ECO:0000256" key="5">
    <source>
        <dbReference type="ARBA" id="ARBA00023065"/>
    </source>
</evidence>
<dbReference type="EMBL" id="KZ613912">
    <property type="protein sequence ID" value="PMD51344.1"/>
    <property type="molecule type" value="Genomic_DNA"/>
</dbReference>
<sequence>MINLIPLFAVPHLSTLADLLGVTLSTFRQIHRSAGVMAVMLTIFHLLVMIASQPSFPLDLPQNKFAVIGVSLLGFIILLSLSLFRWPSYELFLRTHQALATLAAYSIWRHLPSEKAFPRIYLYISAGLLLFMCIAQGYMVIRRNGVFRYGGARAHITHEYVAVRVRIQLQKPLDVKAGQAVNLWIWMPSAEKPQDHLDLFIEPRRGLTRELLYHTKSGHAMNPWVLFSGPYGNSIPIDNCENILMVASGFGIAVHLPYLKQLIHGYNARKNRDLTEPDVTIAAQPLLNGALNEDTLDNGWILAISIYCESSDIGEKSFGKRAKVYPGKAPLREILQAEVAGEHIEKKPVDNIDCDTKTPVEGELESLADSASATNAAIDHVEDDSAIAASILQGLAQGHTPSRETDPAAEPVQVLSSVLKMFCEMLNLNASDGRSTVQVETLELLSNIMEGAFQRINLLQMENQRLHENIKQLREEKKELNGKYIRLEHIAIRVEADNRTLRMEKEVLQGETVATDHGSMTEADEEGPSKKRSRRGT</sequence>
<evidence type="ECO:0000256" key="7">
    <source>
        <dbReference type="SAM" id="Coils"/>
    </source>
</evidence>
<keyword evidence="2" id="KW-0813">Transport</keyword>
<dbReference type="OrthoDB" id="4494341at2759"/>
<dbReference type="InterPro" id="IPR013130">
    <property type="entry name" value="Fe3_Rdtase_TM_dom"/>
</dbReference>
<dbReference type="SUPFAM" id="SSF52343">
    <property type="entry name" value="Ferredoxin reductase-like, C-terminal NADP-linked domain"/>
    <property type="match status" value="1"/>
</dbReference>
<feature type="region of interest" description="Disordered" evidence="8">
    <location>
        <begin position="509"/>
        <end position="537"/>
    </location>
</feature>
<comment type="subcellular location">
    <subcellularLocation>
        <location evidence="1">Membrane</location>
        <topology evidence="1">Multi-pass membrane protein</topology>
    </subcellularLocation>
</comment>
<feature type="transmembrane region" description="Helical" evidence="9">
    <location>
        <begin position="6"/>
        <end position="27"/>
    </location>
</feature>
<proteinExistence type="predicted"/>
<dbReference type="GO" id="GO:0000293">
    <property type="term" value="F:ferric-chelate reductase activity"/>
    <property type="evidence" value="ECO:0007669"/>
    <property type="project" value="TreeGrafter"/>
</dbReference>
<name>A0A2J6SKR8_9HELO</name>
<dbReference type="CDD" id="cd06186">
    <property type="entry name" value="NOX_Duox_like_FAD_NADP"/>
    <property type="match status" value="1"/>
</dbReference>
<evidence type="ECO:0000256" key="1">
    <source>
        <dbReference type="ARBA" id="ARBA00004141"/>
    </source>
</evidence>
<feature type="transmembrane region" description="Helical" evidence="9">
    <location>
        <begin position="34"/>
        <end position="53"/>
    </location>
</feature>
<dbReference type="PANTHER" id="PTHR32361:SF26">
    <property type="entry name" value="FAD-BINDING 8 DOMAIN-CONTAINING PROTEIN-RELATED"/>
    <property type="match status" value="1"/>
</dbReference>
<dbReference type="GO" id="GO:0006879">
    <property type="term" value="P:intracellular iron ion homeostasis"/>
    <property type="evidence" value="ECO:0007669"/>
    <property type="project" value="TreeGrafter"/>
</dbReference>
<dbReference type="InParanoid" id="A0A2J6SKR8"/>
<evidence type="ECO:0000256" key="2">
    <source>
        <dbReference type="ARBA" id="ARBA00022448"/>
    </source>
</evidence>
<dbReference type="RefSeq" id="XP_024728248.1">
    <property type="nucleotide sequence ID" value="XM_024884024.1"/>
</dbReference>
<evidence type="ECO:0000256" key="8">
    <source>
        <dbReference type="SAM" id="MobiDB-lite"/>
    </source>
</evidence>